<reference evidence="1 2" key="1">
    <citation type="submission" date="2018-12" db="EMBL/GenBank/DDBJ databases">
        <title>Amycolatopsis eburnea sp. nov. actinomycete associate with arbuscular mycorrhiza fungal spore.</title>
        <authorList>
            <person name="Lumyong S."/>
            <person name="Chaiya L."/>
        </authorList>
    </citation>
    <scope>NUCLEOTIDE SEQUENCE [LARGE SCALE GENOMIC DNA]</scope>
    <source>
        <strain evidence="1 2">GLM-1</strain>
    </source>
</reference>
<evidence type="ECO:0000313" key="2">
    <source>
        <dbReference type="Proteomes" id="UP000267081"/>
    </source>
</evidence>
<dbReference type="GO" id="GO:0003677">
    <property type="term" value="F:DNA binding"/>
    <property type="evidence" value="ECO:0007669"/>
    <property type="project" value="UniProtKB-KW"/>
</dbReference>
<dbReference type="Gene3D" id="3.30.1310.10">
    <property type="entry name" value="Nucleoid-associated protein YbaB-like domain"/>
    <property type="match status" value="1"/>
</dbReference>
<organism evidence="1 2">
    <name type="scientific">Amycolatopsis eburnea</name>
    <dbReference type="NCBI Taxonomy" id="2267691"/>
    <lineage>
        <taxon>Bacteria</taxon>
        <taxon>Bacillati</taxon>
        <taxon>Actinomycetota</taxon>
        <taxon>Actinomycetes</taxon>
        <taxon>Pseudonocardiales</taxon>
        <taxon>Pseudonocardiaceae</taxon>
        <taxon>Amycolatopsis</taxon>
    </lineage>
</organism>
<evidence type="ECO:0000313" key="1">
    <source>
        <dbReference type="EMBL" id="RSD11953.1"/>
    </source>
</evidence>
<dbReference type="InterPro" id="IPR004401">
    <property type="entry name" value="YbaB/EbfC"/>
</dbReference>
<protein>
    <submittedName>
        <fullName evidence="1">YbaB/EbfC family DNA-binding protein</fullName>
    </submittedName>
</protein>
<dbReference type="Pfam" id="PF02575">
    <property type="entry name" value="YbaB_DNA_bd"/>
    <property type="match status" value="1"/>
</dbReference>
<keyword evidence="2" id="KW-1185">Reference proteome</keyword>
<dbReference type="RefSeq" id="WP_125314178.1">
    <property type="nucleotide sequence ID" value="NZ_RSEC01000059.1"/>
</dbReference>
<dbReference type="AlphaFoldDB" id="A0A3R9FIU3"/>
<dbReference type="Proteomes" id="UP000267081">
    <property type="component" value="Unassembled WGS sequence"/>
</dbReference>
<sequence>MDSPFPFDLRADHARLAGDIRSTQQRMAEIRAAAESDDGLIGVTVGGAGELLELRLDPRIYRRTDAAALARDITATVHRAVELAEEEGLAIVASLLPPDATPASTDLRFDPLLHELDRRSAR</sequence>
<keyword evidence="1" id="KW-0238">DNA-binding</keyword>
<dbReference type="SUPFAM" id="SSF82607">
    <property type="entry name" value="YbaB-like"/>
    <property type="match status" value="1"/>
</dbReference>
<proteinExistence type="predicted"/>
<dbReference type="OrthoDB" id="3625992at2"/>
<accession>A0A3R9FIU3</accession>
<name>A0A3R9FIU3_9PSEU</name>
<dbReference type="EMBL" id="RSEC01000059">
    <property type="protein sequence ID" value="RSD11953.1"/>
    <property type="molecule type" value="Genomic_DNA"/>
</dbReference>
<gene>
    <name evidence="1" type="ORF">EIY87_35025</name>
</gene>
<comment type="caution">
    <text evidence="1">The sequence shown here is derived from an EMBL/GenBank/DDBJ whole genome shotgun (WGS) entry which is preliminary data.</text>
</comment>
<dbReference type="InterPro" id="IPR036894">
    <property type="entry name" value="YbaB-like_sf"/>
</dbReference>